<evidence type="ECO:0000256" key="7">
    <source>
        <dbReference type="ARBA" id="ARBA00039150"/>
    </source>
</evidence>
<dbReference type="GO" id="GO:0005811">
    <property type="term" value="C:lipid droplet"/>
    <property type="evidence" value="ECO:0007669"/>
    <property type="project" value="UniProtKB-SubCell"/>
</dbReference>
<dbReference type="Gene3D" id="3.40.50.1820">
    <property type="entry name" value="alpha/beta hydrolase"/>
    <property type="match status" value="1"/>
</dbReference>
<dbReference type="GO" id="GO:0019915">
    <property type="term" value="P:lipid storage"/>
    <property type="evidence" value="ECO:0007669"/>
    <property type="project" value="InterPro"/>
</dbReference>
<sequence>MDVYETLNNVPTQLIAWGDPFANNSDSDVIVIIPGCPGIPEFYREFGAELYENTKLSVCIVGHAGHGLPSKQLMYMENKKHLFNVRGQLCHKLDLLTNFISHRRKLHLIGHSSGSWLLVELLDRNKQLTKRTVSVNLLFPTLQKIAETRNGKLVNVIRKFHHLTLILLQLIQMLPKTISHALVRLYLIINSLPLRFVDRILYMYLNPDIEKYSLVLAYEIIDSSSELNRTAIDKIKHLTNVVYSVKDNWTPASHIEDLKAFEPHISVKNIDVDHAFVLKSTKIVAQNVTEFIKSRLTYQSVL</sequence>
<gene>
    <name evidence="10" type="primary">LOC114249303</name>
</gene>
<dbReference type="OrthoDB" id="448051at2759"/>
<accession>A0A6J2KEF2</accession>
<evidence type="ECO:0000256" key="3">
    <source>
        <dbReference type="ARBA" id="ARBA00019242"/>
    </source>
</evidence>
<dbReference type="EC" id="3.1.1.13" evidence="7"/>
<dbReference type="KEGG" id="bman:114249303"/>
<comment type="subcellular location">
    <subcellularLocation>
        <location evidence="1">Lipid droplet</location>
    </subcellularLocation>
</comment>
<keyword evidence="9" id="KW-1185">Reference proteome</keyword>
<dbReference type="SUPFAM" id="SSF53474">
    <property type="entry name" value="alpha/beta-Hydrolases"/>
    <property type="match status" value="1"/>
</dbReference>
<evidence type="ECO:0000256" key="8">
    <source>
        <dbReference type="ARBA" id="ARBA00049527"/>
    </source>
</evidence>
<dbReference type="AlphaFoldDB" id="A0A6J2KEF2"/>
<keyword evidence="5" id="KW-0378">Hydrolase</keyword>
<dbReference type="InterPro" id="IPR019363">
    <property type="entry name" value="LDAH"/>
</dbReference>
<evidence type="ECO:0000313" key="9">
    <source>
        <dbReference type="Proteomes" id="UP000504629"/>
    </source>
</evidence>
<reference evidence="10" key="1">
    <citation type="submission" date="2025-08" db="UniProtKB">
        <authorList>
            <consortium name="RefSeq"/>
        </authorList>
    </citation>
    <scope>IDENTIFICATION</scope>
    <source>
        <tissue evidence="10">Silk gland</tissue>
    </source>
</reference>
<protein>
    <recommendedName>
        <fullName evidence="3">Lipid droplet-associated hydrolase</fullName>
        <ecNumber evidence="7">3.1.1.13</ecNumber>
    </recommendedName>
    <alternativeName>
        <fullName evidence="6">Lipid droplet-associated serine hydrolase</fullName>
    </alternativeName>
</protein>
<dbReference type="InterPro" id="IPR029058">
    <property type="entry name" value="AB_hydrolase_fold"/>
</dbReference>
<dbReference type="RefSeq" id="XP_028038624.1">
    <property type="nucleotide sequence ID" value="XM_028182823.1"/>
</dbReference>
<dbReference type="PANTHER" id="PTHR13390">
    <property type="entry name" value="LIPASE"/>
    <property type="match status" value="1"/>
</dbReference>
<dbReference type="PANTHER" id="PTHR13390:SF0">
    <property type="entry name" value="LIPID DROPLET-ASSOCIATED HYDROLASE"/>
    <property type="match status" value="1"/>
</dbReference>
<name>A0A6J2KEF2_BOMMA</name>
<evidence type="ECO:0000256" key="6">
    <source>
        <dbReference type="ARBA" id="ARBA00031924"/>
    </source>
</evidence>
<comment type="similarity">
    <text evidence="2">Belongs to the AB hydrolase superfamily. LDAH family.</text>
</comment>
<evidence type="ECO:0000256" key="1">
    <source>
        <dbReference type="ARBA" id="ARBA00004502"/>
    </source>
</evidence>
<dbReference type="Proteomes" id="UP000504629">
    <property type="component" value="Unplaced"/>
</dbReference>
<evidence type="ECO:0000256" key="2">
    <source>
        <dbReference type="ARBA" id="ARBA00008300"/>
    </source>
</evidence>
<proteinExistence type="inferred from homology"/>
<organism evidence="9 10">
    <name type="scientific">Bombyx mandarina</name>
    <name type="common">Wild silk moth</name>
    <name type="synonym">Wild silkworm</name>
    <dbReference type="NCBI Taxonomy" id="7092"/>
    <lineage>
        <taxon>Eukaryota</taxon>
        <taxon>Metazoa</taxon>
        <taxon>Ecdysozoa</taxon>
        <taxon>Arthropoda</taxon>
        <taxon>Hexapoda</taxon>
        <taxon>Insecta</taxon>
        <taxon>Pterygota</taxon>
        <taxon>Neoptera</taxon>
        <taxon>Endopterygota</taxon>
        <taxon>Lepidoptera</taxon>
        <taxon>Glossata</taxon>
        <taxon>Ditrysia</taxon>
        <taxon>Bombycoidea</taxon>
        <taxon>Bombycidae</taxon>
        <taxon>Bombycinae</taxon>
        <taxon>Bombyx</taxon>
    </lineage>
</organism>
<keyword evidence="4" id="KW-0551">Lipid droplet</keyword>
<evidence type="ECO:0000256" key="5">
    <source>
        <dbReference type="ARBA" id="ARBA00022801"/>
    </source>
</evidence>
<comment type="catalytic activity">
    <reaction evidence="8">
        <text>a cholesterol ester + H2O = cholesterol + a fatty acid + H(+)</text>
        <dbReference type="Rhea" id="RHEA:36403"/>
        <dbReference type="ChEBI" id="CHEBI:15377"/>
        <dbReference type="ChEBI" id="CHEBI:15378"/>
        <dbReference type="ChEBI" id="CHEBI:16113"/>
        <dbReference type="ChEBI" id="CHEBI:17002"/>
        <dbReference type="ChEBI" id="CHEBI:28868"/>
        <dbReference type="EC" id="3.1.1.13"/>
    </reaction>
    <physiologicalReaction direction="left-to-right" evidence="8">
        <dbReference type="Rhea" id="RHEA:36404"/>
    </physiologicalReaction>
</comment>
<evidence type="ECO:0000256" key="4">
    <source>
        <dbReference type="ARBA" id="ARBA00022677"/>
    </source>
</evidence>
<dbReference type="GeneID" id="114249303"/>
<evidence type="ECO:0000313" key="10">
    <source>
        <dbReference type="RefSeq" id="XP_028038624.1"/>
    </source>
</evidence>
<dbReference type="CTD" id="38150"/>
<dbReference type="GO" id="GO:0004771">
    <property type="term" value="F:sterol ester esterase activity"/>
    <property type="evidence" value="ECO:0007669"/>
    <property type="project" value="UniProtKB-EC"/>
</dbReference>
<dbReference type="Pfam" id="PF10230">
    <property type="entry name" value="LIDHydrolase"/>
    <property type="match status" value="1"/>
</dbReference>